<feature type="domain" description="Ketoreductase" evidence="4">
    <location>
        <begin position="8"/>
        <end position="189"/>
    </location>
</feature>
<evidence type="ECO:0000256" key="1">
    <source>
        <dbReference type="ARBA" id="ARBA00006484"/>
    </source>
</evidence>
<dbReference type="InterPro" id="IPR002347">
    <property type="entry name" value="SDR_fam"/>
</dbReference>
<dbReference type="PROSITE" id="PS00061">
    <property type="entry name" value="ADH_SHORT"/>
    <property type="match status" value="1"/>
</dbReference>
<dbReference type="GO" id="GO:0016491">
    <property type="term" value="F:oxidoreductase activity"/>
    <property type="evidence" value="ECO:0007669"/>
    <property type="project" value="UniProtKB-KW"/>
</dbReference>
<dbReference type="InterPro" id="IPR051911">
    <property type="entry name" value="SDR_oxidoreductase"/>
</dbReference>
<evidence type="ECO:0000313" key="5">
    <source>
        <dbReference type="EMBL" id="TCZ75422.1"/>
    </source>
</evidence>
<protein>
    <submittedName>
        <fullName evidence="5">SDR family oxidoreductase</fullName>
    </submittedName>
</protein>
<comment type="caution">
    <text evidence="5">The sequence shown here is derived from an EMBL/GenBank/DDBJ whole genome shotgun (WGS) entry which is preliminary data.</text>
</comment>
<evidence type="ECO:0000256" key="3">
    <source>
        <dbReference type="RuleBase" id="RU000363"/>
    </source>
</evidence>
<dbReference type="SUPFAM" id="SSF51735">
    <property type="entry name" value="NAD(P)-binding Rossmann-fold domains"/>
    <property type="match status" value="1"/>
</dbReference>
<accession>A0A4V6P6A0</accession>
<dbReference type="OrthoDB" id="9775296at2"/>
<evidence type="ECO:0000256" key="2">
    <source>
        <dbReference type="ARBA" id="ARBA00023002"/>
    </source>
</evidence>
<dbReference type="Gene3D" id="3.40.50.720">
    <property type="entry name" value="NAD(P)-binding Rossmann-like Domain"/>
    <property type="match status" value="1"/>
</dbReference>
<dbReference type="InterPro" id="IPR057326">
    <property type="entry name" value="KR_dom"/>
</dbReference>
<dbReference type="PANTHER" id="PTHR43976:SF16">
    <property type="entry name" value="SHORT-CHAIN DEHYDROGENASE_REDUCTASE FAMILY PROTEIN"/>
    <property type="match status" value="1"/>
</dbReference>
<dbReference type="AlphaFoldDB" id="A0A4V6P6A0"/>
<dbReference type="PRINTS" id="PR00080">
    <property type="entry name" value="SDRFAMILY"/>
</dbReference>
<dbReference type="EMBL" id="SKFG01000020">
    <property type="protein sequence ID" value="TCZ75422.1"/>
    <property type="molecule type" value="Genomic_DNA"/>
</dbReference>
<dbReference type="InterPro" id="IPR020904">
    <property type="entry name" value="Sc_DH/Rdtase_CS"/>
</dbReference>
<dbReference type="NCBIfam" id="NF005372">
    <property type="entry name" value="PRK06914.1"/>
    <property type="match status" value="1"/>
</dbReference>
<keyword evidence="2" id="KW-0560">Oxidoreductase</keyword>
<gene>
    <name evidence="5" type="ORF">E0485_17635</name>
</gene>
<proteinExistence type="inferred from homology"/>
<keyword evidence="6" id="KW-1185">Reference proteome</keyword>
<organism evidence="5 6">
    <name type="scientific">Paenibacillus albiflavus</name>
    <dbReference type="NCBI Taxonomy" id="2545760"/>
    <lineage>
        <taxon>Bacteria</taxon>
        <taxon>Bacillati</taxon>
        <taxon>Bacillota</taxon>
        <taxon>Bacilli</taxon>
        <taxon>Bacillales</taxon>
        <taxon>Paenibacillaceae</taxon>
        <taxon>Paenibacillus</taxon>
    </lineage>
</organism>
<dbReference type="Pfam" id="PF00106">
    <property type="entry name" value="adh_short"/>
    <property type="match status" value="1"/>
</dbReference>
<dbReference type="CDD" id="cd05374">
    <property type="entry name" value="17beta-HSD-like_SDR_c"/>
    <property type="match status" value="1"/>
</dbReference>
<dbReference type="SMART" id="SM00822">
    <property type="entry name" value="PKS_KR"/>
    <property type="match status" value="1"/>
</dbReference>
<comment type="similarity">
    <text evidence="1 3">Belongs to the short-chain dehydrogenases/reductases (SDR) family.</text>
</comment>
<dbReference type="PRINTS" id="PR00081">
    <property type="entry name" value="GDHRDH"/>
</dbReference>
<sequence>MSTISTKSVVIITGASSGFGLLTALEFAKQGYQVIATMRNLDKKHDLIHQATQLGVADQIECLQLDVTIPVEATFLIANVIVKYGRIDVLVNNAGTAYGGYIEEIPREDWDKQLDTNFFGLVTVTQAVLPHMRTRQQGKIINISSVSGRFGFPGIAPYAASKFAVEGFSESLRLEMLPFGIYTVLIEPASYHTDIWNKGFDHIATRVNKESPYRDHLEDILRFSKQSASNAGDPHNVASLIVRVAGLKAPRLRYMVGRGSTLSLLAKTLLPWKWYERIIVRQLRK</sequence>
<dbReference type="Proteomes" id="UP000295418">
    <property type="component" value="Unassembled WGS sequence"/>
</dbReference>
<dbReference type="InterPro" id="IPR036291">
    <property type="entry name" value="NAD(P)-bd_dom_sf"/>
</dbReference>
<evidence type="ECO:0000313" key="6">
    <source>
        <dbReference type="Proteomes" id="UP000295418"/>
    </source>
</evidence>
<evidence type="ECO:0000259" key="4">
    <source>
        <dbReference type="SMART" id="SM00822"/>
    </source>
</evidence>
<name>A0A4V6P6A0_9BACL</name>
<dbReference type="RefSeq" id="WP_132419387.1">
    <property type="nucleotide sequence ID" value="NZ_SKFG01000020.1"/>
</dbReference>
<reference evidence="5 6" key="1">
    <citation type="submission" date="2019-03" db="EMBL/GenBank/DDBJ databases">
        <authorList>
            <person name="Kim M.K.M."/>
        </authorList>
    </citation>
    <scope>NUCLEOTIDE SEQUENCE [LARGE SCALE GENOMIC DNA]</scope>
    <source>
        <strain evidence="5 6">18JY21-1</strain>
    </source>
</reference>
<dbReference type="PANTHER" id="PTHR43976">
    <property type="entry name" value="SHORT CHAIN DEHYDROGENASE"/>
    <property type="match status" value="1"/>
</dbReference>